<dbReference type="Pfam" id="PF03061">
    <property type="entry name" value="4HBT"/>
    <property type="match status" value="1"/>
</dbReference>
<feature type="domain" description="Thioesterase" evidence="3">
    <location>
        <begin position="61"/>
        <end position="134"/>
    </location>
</feature>
<organism evidence="4 5">
    <name type="scientific">Hydrocarboniphaga effusa AP103</name>
    <dbReference type="NCBI Taxonomy" id="1172194"/>
    <lineage>
        <taxon>Bacteria</taxon>
        <taxon>Pseudomonadati</taxon>
        <taxon>Pseudomonadota</taxon>
        <taxon>Gammaproteobacteria</taxon>
        <taxon>Nevskiales</taxon>
        <taxon>Nevskiaceae</taxon>
        <taxon>Hydrocarboniphaga</taxon>
    </lineage>
</organism>
<dbReference type="PANTHER" id="PTHR42856">
    <property type="entry name" value="ACYL-COENZYME A THIOESTERASE PAAI"/>
    <property type="match status" value="1"/>
</dbReference>
<dbReference type="NCBIfam" id="TIGR00369">
    <property type="entry name" value="unchar_dom_1"/>
    <property type="match status" value="1"/>
</dbReference>
<dbReference type="SUPFAM" id="SSF54637">
    <property type="entry name" value="Thioesterase/thiol ester dehydrase-isomerase"/>
    <property type="match status" value="1"/>
</dbReference>
<reference evidence="4 5" key="1">
    <citation type="journal article" date="2012" name="J. Bacteriol.">
        <title>Genome Sequence of n-Alkane-Degrading Hydrocarboniphaga effusa Strain AP103T (ATCC BAA-332T).</title>
        <authorList>
            <person name="Chang H.K."/>
            <person name="Zylstra G.J."/>
            <person name="Chae J.C."/>
        </authorList>
    </citation>
    <scope>NUCLEOTIDE SEQUENCE [LARGE SCALE GENOMIC DNA]</scope>
    <source>
        <strain evidence="4 5">AP103</strain>
    </source>
</reference>
<dbReference type="AlphaFoldDB" id="I7ZIP2"/>
<evidence type="ECO:0000313" key="5">
    <source>
        <dbReference type="Proteomes" id="UP000003704"/>
    </source>
</evidence>
<comment type="caution">
    <text evidence="4">The sequence shown here is derived from an EMBL/GenBank/DDBJ whole genome shotgun (WGS) entry which is preliminary data.</text>
</comment>
<dbReference type="RefSeq" id="WP_007184698.1">
    <property type="nucleotide sequence ID" value="NZ_AKGD01000001.1"/>
</dbReference>
<dbReference type="OrthoDB" id="32575at2"/>
<comment type="similarity">
    <text evidence="1">Belongs to the thioesterase PaaI family.</text>
</comment>
<gene>
    <name evidence="4" type="ORF">WQQ_17490</name>
</gene>
<dbReference type="InterPro" id="IPR011973">
    <property type="entry name" value="PaaD"/>
</dbReference>
<dbReference type="STRING" id="1172194.WQQ_17490"/>
<dbReference type="PATRIC" id="fig|1172194.4.peg.1690"/>
<dbReference type="InterPro" id="IPR052723">
    <property type="entry name" value="Acyl-CoA_thioesterase_PaaI"/>
</dbReference>
<dbReference type="Gene3D" id="3.10.129.10">
    <property type="entry name" value="Hotdog Thioesterase"/>
    <property type="match status" value="1"/>
</dbReference>
<evidence type="ECO:0000259" key="3">
    <source>
        <dbReference type="Pfam" id="PF03061"/>
    </source>
</evidence>
<evidence type="ECO:0000256" key="1">
    <source>
        <dbReference type="ARBA" id="ARBA00008324"/>
    </source>
</evidence>
<dbReference type="InterPro" id="IPR003736">
    <property type="entry name" value="PAAI_dom"/>
</dbReference>
<protein>
    <submittedName>
        <fullName evidence="4">Phenylacetic acid degradation protein</fullName>
    </submittedName>
</protein>
<accession>I7ZIP2</accession>
<dbReference type="InterPro" id="IPR006683">
    <property type="entry name" value="Thioestr_dom"/>
</dbReference>
<dbReference type="CDD" id="cd03443">
    <property type="entry name" value="PaaI_thioesterase"/>
    <property type="match status" value="1"/>
</dbReference>
<dbReference type="GO" id="GO:0016289">
    <property type="term" value="F:acyl-CoA hydrolase activity"/>
    <property type="evidence" value="ECO:0007669"/>
    <property type="project" value="TreeGrafter"/>
</dbReference>
<dbReference type="PANTHER" id="PTHR42856:SF1">
    <property type="entry name" value="ACYL-COENZYME A THIOESTERASE PAAI"/>
    <property type="match status" value="1"/>
</dbReference>
<keyword evidence="2" id="KW-0378">Hydrolase</keyword>
<evidence type="ECO:0000313" key="4">
    <source>
        <dbReference type="EMBL" id="EIT71612.1"/>
    </source>
</evidence>
<keyword evidence="5" id="KW-1185">Reference proteome</keyword>
<evidence type="ECO:0000256" key="2">
    <source>
        <dbReference type="ARBA" id="ARBA00022801"/>
    </source>
</evidence>
<dbReference type="InterPro" id="IPR029069">
    <property type="entry name" value="HotDog_dom_sf"/>
</dbReference>
<sequence length="157" mass="16622">MQQESKEESTEGQRLAELVVGAMMDRDAASNHLGMRIIQAAAGQATVTMKVKPEMLNGHLTCHGGFIFSLADSAFAFACNSRNEATVAAGCSIDYLRPAIAGQTLTAVAQERALPGRTGVYDVTVSNEEGQLVALFRGRSHRIKGGVIPLESGSITN</sequence>
<dbReference type="Proteomes" id="UP000003704">
    <property type="component" value="Unassembled WGS sequence"/>
</dbReference>
<name>I7ZIP2_9GAMM</name>
<dbReference type="NCBIfam" id="TIGR02286">
    <property type="entry name" value="PaaD"/>
    <property type="match status" value="1"/>
</dbReference>
<proteinExistence type="inferred from homology"/>
<dbReference type="EMBL" id="AKGD01000001">
    <property type="protein sequence ID" value="EIT71612.1"/>
    <property type="molecule type" value="Genomic_DNA"/>
</dbReference>
<dbReference type="FunFam" id="3.10.129.10:FF:000022">
    <property type="entry name" value="Phenylacetic acid degradation protein"/>
    <property type="match status" value="1"/>
</dbReference>